<evidence type="ECO:0000256" key="6">
    <source>
        <dbReference type="ARBA" id="ARBA00023242"/>
    </source>
</evidence>
<dbReference type="Pfam" id="PF02270">
    <property type="entry name" value="TFIIF_beta"/>
    <property type="match status" value="1"/>
</dbReference>
<accession>A0ABQ7JGC7</accession>
<keyword evidence="6" id="KW-0539">Nucleus</keyword>
<comment type="subcellular location">
    <subcellularLocation>
        <location evidence="1">Nucleus</location>
    </subcellularLocation>
</comment>
<dbReference type="PANTHER" id="PTHR10445:SF0">
    <property type="entry name" value="GENERAL TRANSCRIPTION FACTOR IIF SUBUNIT 2"/>
    <property type="match status" value="1"/>
</dbReference>
<dbReference type="InterPro" id="IPR036388">
    <property type="entry name" value="WH-like_DNA-bd_sf"/>
</dbReference>
<name>A0ABQ7JGC7_9APIC</name>
<keyword evidence="3" id="KW-0805">Transcription regulation</keyword>
<dbReference type="EMBL" id="JADAQX010000005">
    <property type="protein sequence ID" value="KAF8823031.1"/>
    <property type="molecule type" value="Genomic_DNA"/>
</dbReference>
<proteinExistence type="inferred from homology"/>
<dbReference type="Proteomes" id="UP000823046">
    <property type="component" value="Unassembled WGS sequence"/>
</dbReference>
<keyword evidence="9" id="KW-1185">Reference proteome</keyword>
<gene>
    <name evidence="8" type="ORF">IE077_001100</name>
</gene>
<evidence type="ECO:0000256" key="3">
    <source>
        <dbReference type="ARBA" id="ARBA00023015"/>
    </source>
</evidence>
<evidence type="ECO:0000259" key="7">
    <source>
        <dbReference type="Pfam" id="PF02270"/>
    </source>
</evidence>
<dbReference type="InterPro" id="IPR011039">
    <property type="entry name" value="TFIIF_interaction"/>
</dbReference>
<evidence type="ECO:0000256" key="5">
    <source>
        <dbReference type="ARBA" id="ARBA00023163"/>
    </source>
</evidence>
<dbReference type="InterPro" id="IPR036390">
    <property type="entry name" value="WH_DNA-bd_sf"/>
</dbReference>
<dbReference type="InterPro" id="IPR003196">
    <property type="entry name" value="TFIIF_beta"/>
</dbReference>
<comment type="caution">
    <text evidence="8">The sequence shown here is derived from an EMBL/GenBank/DDBJ whole genome shotgun (WGS) entry which is preliminary data.</text>
</comment>
<sequence length="275" mass="31670">MDFNYRPVPFQPSRLPTKISNQISLIKVPRFLSEKWKTSEDRSIIGTVFTCAETGSIQVSQKVDEATSQDAEFTSQPAQNCRVCVMQQNLQNPCQADILCQLNQTQTLTPILSKNYFSLLKNRKKNLVDAHRRQTIEERRHEYDLDTSQTLFRYYAPKGDSKNDTIGEESPRFVRTSSTTNRVKSKAKKLVTMDEDSLKIRLFQLFEKKGVEGVQLKQLVNETDQPLAYVKGIVDEIAEQRKRASDRKLVYFLKDCYKASSGPEEEPPSKRTKYP</sequence>
<keyword evidence="5" id="KW-0804">Transcription</keyword>
<feature type="domain" description="TFIIF beta subunit HTH" evidence="7">
    <location>
        <begin position="193"/>
        <end position="258"/>
    </location>
</feature>
<evidence type="ECO:0000256" key="4">
    <source>
        <dbReference type="ARBA" id="ARBA00023125"/>
    </source>
</evidence>
<dbReference type="InterPro" id="IPR040450">
    <property type="entry name" value="TFIIF_beta_HTH"/>
</dbReference>
<evidence type="ECO:0000313" key="8">
    <source>
        <dbReference type="EMBL" id="KAF8823031.1"/>
    </source>
</evidence>
<comment type="similarity">
    <text evidence="2">Belongs to the TFIIF beta subunit family.</text>
</comment>
<evidence type="ECO:0000256" key="1">
    <source>
        <dbReference type="ARBA" id="ARBA00004123"/>
    </source>
</evidence>
<organism evidence="8 9">
    <name type="scientific">Cardiosporidium cionae</name>
    <dbReference type="NCBI Taxonomy" id="476202"/>
    <lineage>
        <taxon>Eukaryota</taxon>
        <taxon>Sar</taxon>
        <taxon>Alveolata</taxon>
        <taxon>Apicomplexa</taxon>
        <taxon>Aconoidasida</taxon>
        <taxon>Nephromycida</taxon>
        <taxon>Cardiosporidium</taxon>
    </lineage>
</organism>
<evidence type="ECO:0000313" key="9">
    <source>
        <dbReference type="Proteomes" id="UP000823046"/>
    </source>
</evidence>
<keyword evidence="4" id="KW-0238">DNA-binding</keyword>
<evidence type="ECO:0000256" key="2">
    <source>
        <dbReference type="ARBA" id="ARBA00009543"/>
    </source>
</evidence>
<dbReference type="SUPFAM" id="SSF46785">
    <property type="entry name" value="Winged helix' DNA-binding domain"/>
    <property type="match status" value="1"/>
</dbReference>
<protein>
    <submittedName>
        <fullName evidence="8">Membrane protein</fullName>
    </submittedName>
</protein>
<dbReference type="SUPFAM" id="SSF50916">
    <property type="entry name" value="Rap30/74 interaction domains"/>
    <property type="match status" value="1"/>
</dbReference>
<dbReference type="PANTHER" id="PTHR10445">
    <property type="entry name" value="GENERAL TRANSCRIPTION FACTOR IIF SUBUNIT 2"/>
    <property type="match status" value="1"/>
</dbReference>
<reference evidence="8 9" key="1">
    <citation type="journal article" date="2020" name="bioRxiv">
        <title>Metabolic contributions of an alphaproteobacterial endosymbiont in the apicomplexan Cardiosporidium cionae.</title>
        <authorList>
            <person name="Hunter E.S."/>
            <person name="Paight C.J."/>
            <person name="Lane C.E."/>
        </authorList>
    </citation>
    <scope>NUCLEOTIDE SEQUENCE [LARGE SCALE GENOMIC DNA]</scope>
    <source>
        <strain evidence="8">ESH_2018</strain>
    </source>
</reference>
<dbReference type="Gene3D" id="1.10.10.10">
    <property type="entry name" value="Winged helix-like DNA-binding domain superfamily/Winged helix DNA-binding domain"/>
    <property type="match status" value="1"/>
</dbReference>